<dbReference type="FunFam" id="3.30.930.10:FF:000022">
    <property type="entry name" value="Phenylalanine--tRNA ligase beta subunit"/>
    <property type="match status" value="1"/>
</dbReference>
<dbReference type="InterPro" id="IPR033714">
    <property type="entry name" value="tRNA_bind_bactPheRS"/>
</dbReference>
<feature type="domain" description="FDX-ACB" evidence="18">
    <location>
        <begin position="715"/>
        <end position="808"/>
    </location>
</feature>
<protein>
    <recommendedName>
        <fullName evidence="15">Phenylalanine--tRNA ligase beta subunit</fullName>
        <ecNumber evidence="15">6.1.1.20</ecNumber>
    </recommendedName>
    <alternativeName>
        <fullName evidence="15">Phenylalanyl-tRNA synthetase beta subunit</fullName>
        <shortName evidence="15">PheRS</shortName>
    </alternativeName>
</protein>
<dbReference type="Gene3D" id="3.30.56.10">
    <property type="match status" value="2"/>
</dbReference>
<evidence type="ECO:0000256" key="16">
    <source>
        <dbReference type="PROSITE-ProRule" id="PRU00209"/>
    </source>
</evidence>
<dbReference type="EC" id="6.1.1.20" evidence="15"/>
<feature type="domain" description="B5" evidence="19">
    <location>
        <begin position="409"/>
        <end position="484"/>
    </location>
</feature>
<evidence type="ECO:0000256" key="15">
    <source>
        <dbReference type="HAMAP-Rule" id="MF_00283"/>
    </source>
</evidence>
<proteinExistence type="inferred from homology"/>
<comment type="subcellular location">
    <subcellularLocation>
        <location evidence="1 15">Cytoplasm</location>
    </subcellularLocation>
</comment>
<keyword evidence="4 15" id="KW-0963">Cytoplasm</keyword>
<dbReference type="Proteomes" id="UP000321491">
    <property type="component" value="Unassembled WGS sequence"/>
</dbReference>
<evidence type="ECO:0000256" key="3">
    <source>
        <dbReference type="ARBA" id="ARBA00011209"/>
    </source>
</evidence>
<dbReference type="Gene3D" id="2.40.50.140">
    <property type="entry name" value="Nucleic acid-binding proteins"/>
    <property type="match status" value="1"/>
</dbReference>
<dbReference type="Gene3D" id="3.30.70.380">
    <property type="entry name" value="Ferrodoxin-fold anticodon-binding domain"/>
    <property type="match status" value="1"/>
</dbReference>
<dbReference type="SMART" id="SM00896">
    <property type="entry name" value="FDX-ACB"/>
    <property type="match status" value="1"/>
</dbReference>
<dbReference type="NCBIfam" id="NF045760">
    <property type="entry name" value="YtpR"/>
    <property type="match status" value="1"/>
</dbReference>
<evidence type="ECO:0000259" key="19">
    <source>
        <dbReference type="PROSITE" id="PS51483"/>
    </source>
</evidence>
<dbReference type="GO" id="GO:0000049">
    <property type="term" value="F:tRNA binding"/>
    <property type="evidence" value="ECO:0007669"/>
    <property type="project" value="UniProtKB-UniRule"/>
</dbReference>
<dbReference type="GO" id="GO:0140096">
    <property type="term" value="F:catalytic activity, acting on a protein"/>
    <property type="evidence" value="ECO:0007669"/>
    <property type="project" value="UniProtKB-ARBA"/>
</dbReference>
<evidence type="ECO:0000256" key="14">
    <source>
        <dbReference type="ARBA" id="ARBA00049255"/>
    </source>
</evidence>
<keyword evidence="13 15" id="KW-0030">Aminoacyl-tRNA synthetase</keyword>
<dbReference type="SUPFAM" id="SSF50249">
    <property type="entry name" value="Nucleic acid-binding proteins"/>
    <property type="match status" value="1"/>
</dbReference>
<dbReference type="FunFam" id="2.40.50.140:FF:000045">
    <property type="entry name" value="Phenylalanine--tRNA ligase beta subunit"/>
    <property type="match status" value="1"/>
</dbReference>
<dbReference type="Gene3D" id="3.50.40.10">
    <property type="entry name" value="Phenylalanyl-trna Synthetase, Chain B, domain 3"/>
    <property type="match status" value="1"/>
</dbReference>
<sequence length="809" mass="91277">MLVSLNWLNKYVDISHISPEELAERITKSGIEVERIEYIGEANPDVIVGYVESCEKHPNADKLKVCHVDIGQDETLQIVCGAPNVAKGQKVIVAKPGATLPGNIKIKKVTLRGVESNGMICSLQELGIDEKYIPSEYADGIYIFPDDVHVGERVESLLNLDDVVLEFDLTPNRADSLSMLGVAYEVAAILDQPLRLPEVSVNEIDEEAKHYVNVTVESTDLCSYYGAFIVKNVDIKPSPLWMQHFLMAAGIRPINNVVDITNYVLLEYGQPLHAFDYDRLNSKDILVRRAIEGEKIETLDNVERQLTNEDLVITNGKEPIALAGVMGGANTEVHDGTTNILLEAAYFDPGSVRKTVKKTGLRSEASTRFEKGVDPNRVRQAGVRACQLLEKYANAQVLKGVVEYDKLDRSEKTVVINTDNINKRLGSEMTSEEIAHILKKLRFDYEQENKEFTVHVPTRRGDITIFEDMLEEVARIYGYDHLPYTLPKHFSQVGALTNRQQLIRKLRTFLQGAGLMEARTYALTKEKYATRFLSPEIQAINPHPISVQKPMTEDHQYLRLSLIPELLKSVAYNKARNEYDLAFYELGNIFISKEEVITKQPAEELRLSGALTGEWVDHKWQGASKQVDFFVVKGILEGLFQYLQLPIEYKASKLPQMHPGRCATIYMNNEPIGFLGQIHPLVQKEMDLKETYVFDLNAEAILDAHTHHATYEPIPKYPSIERDVAFILDEDVLAGDVKSLIEKIGSPLVKAVHIFDVYSGEHLPKGKKSVAYNLVYQDPNKTLKDDEVDISFKDIIEQVNKTFDAYVRS</sequence>
<evidence type="ECO:0000256" key="6">
    <source>
        <dbReference type="ARBA" id="ARBA00022598"/>
    </source>
</evidence>
<evidence type="ECO:0000256" key="12">
    <source>
        <dbReference type="ARBA" id="ARBA00022917"/>
    </source>
</evidence>
<dbReference type="GO" id="GO:0004826">
    <property type="term" value="F:phenylalanine-tRNA ligase activity"/>
    <property type="evidence" value="ECO:0007669"/>
    <property type="project" value="UniProtKB-UniRule"/>
</dbReference>
<dbReference type="Pfam" id="PF01588">
    <property type="entry name" value="tRNA_bind"/>
    <property type="match status" value="1"/>
</dbReference>
<keyword evidence="5 16" id="KW-0820">tRNA-binding</keyword>
<comment type="subunit">
    <text evidence="3 15">Tetramer of two alpha and two beta subunits.</text>
</comment>
<dbReference type="AlphaFoldDB" id="A0A511UXW2"/>
<dbReference type="NCBIfam" id="TIGR00472">
    <property type="entry name" value="pheT_bact"/>
    <property type="match status" value="1"/>
</dbReference>
<dbReference type="Pfam" id="PF03483">
    <property type="entry name" value="B3_4"/>
    <property type="match status" value="1"/>
</dbReference>
<evidence type="ECO:0000259" key="17">
    <source>
        <dbReference type="PROSITE" id="PS50886"/>
    </source>
</evidence>
<dbReference type="FunFam" id="3.50.40.10:FF:000001">
    <property type="entry name" value="Phenylalanine--tRNA ligase beta subunit"/>
    <property type="match status" value="1"/>
</dbReference>
<dbReference type="EMBL" id="BJXW01000016">
    <property type="protein sequence ID" value="GEN31475.1"/>
    <property type="molecule type" value="Genomic_DNA"/>
</dbReference>
<dbReference type="FunFam" id="3.30.70.380:FF:000001">
    <property type="entry name" value="Phenylalanine--tRNA ligase beta subunit"/>
    <property type="match status" value="1"/>
</dbReference>
<comment type="cofactor">
    <cofactor evidence="15">
        <name>Mg(2+)</name>
        <dbReference type="ChEBI" id="CHEBI:18420"/>
    </cofactor>
    <text evidence="15">Binds 2 magnesium ions per tetramer.</text>
</comment>
<dbReference type="InterPro" id="IPR009061">
    <property type="entry name" value="DNA-bd_dom_put_sf"/>
</dbReference>
<evidence type="ECO:0000259" key="18">
    <source>
        <dbReference type="PROSITE" id="PS51447"/>
    </source>
</evidence>
<dbReference type="InterPro" id="IPR045864">
    <property type="entry name" value="aa-tRNA-synth_II/BPL/LPL"/>
</dbReference>
<evidence type="ECO:0000256" key="1">
    <source>
        <dbReference type="ARBA" id="ARBA00004496"/>
    </source>
</evidence>
<dbReference type="PROSITE" id="PS51447">
    <property type="entry name" value="FDX_ACB"/>
    <property type="match status" value="1"/>
</dbReference>
<evidence type="ECO:0000313" key="21">
    <source>
        <dbReference type="Proteomes" id="UP000321491"/>
    </source>
</evidence>
<dbReference type="InterPro" id="IPR041616">
    <property type="entry name" value="PheRS_beta_core"/>
</dbReference>
<evidence type="ECO:0000256" key="2">
    <source>
        <dbReference type="ARBA" id="ARBA00008653"/>
    </source>
</evidence>
<evidence type="ECO:0000256" key="11">
    <source>
        <dbReference type="ARBA" id="ARBA00022884"/>
    </source>
</evidence>
<organism evidence="20 21">
    <name type="scientific">Cerasibacillus quisquiliarum</name>
    <dbReference type="NCBI Taxonomy" id="227865"/>
    <lineage>
        <taxon>Bacteria</taxon>
        <taxon>Bacillati</taxon>
        <taxon>Bacillota</taxon>
        <taxon>Bacilli</taxon>
        <taxon>Bacillales</taxon>
        <taxon>Bacillaceae</taxon>
        <taxon>Cerasibacillus</taxon>
    </lineage>
</organism>
<dbReference type="OrthoDB" id="9805455at2"/>
<evidence type="ECO:0000256" key="4">
    <source>
        <dbReference type="ARBA" id="ARBA00022490"/>
    </source>
</evidence>
<dbReference type="InterPro" id="IPR045060">
    <property type="entry name" value="Phe-tRNA-ligase_IIc_bsu"/>
</dbReference>
<dbReference type="GO" id="GO:0005524">
    <property type="term" value="F:ATP binding"/>
    <property type="evidence" value="ECO:0007669"/>
    <property type="project" value="UniProtKB-UniRule"/>
</dbReference>
<keyword evidence="8 15" id="KW-0547">Nucleotide-binding</keyword>
<dbReference type="InterPro" id="IPR005121">
    <property type="entry name" value="Fdx_antiC-bd"/>
</dbReference>
<dbReference type="CDD" id="cd00769">
    <property type="entry name" value="PheRS_beta_core"/>
    <property type="match status" value="1"/>
</dbReference>
<comment type="catalytic activity">
    <reaction evidence="14 15">
        <text>tRNA(Phe) + L-phenylalanine + ATP = L-phenylalanyl-tRNA(Phe) + AMP + diphosphate + H(+)</text>
        <dbReference type="Rhea" id="RHEA:19413"/>
        <dbReference type="Rhea" id="RHEA-COMP:9668"/>
        <dbReference type="Rhea" id="RHEA-COMP:9699"/>
        <dbReference type="ChEBI" id="CHEBI:15378"/>
        <dbReference type="ChEBI" id="CHEBI:30616"/>
        <dbReference type="ChEBI" id="CHEBI:33019"/>
        <dbReference type="ChEBI" id="CHEBI:58095"/>
        <dbReference type="ChEBI" id="CHEBI:78442"/>
        <dbReference type="ChEBI" id="CHEBI:78531"/>
        <dbReference type="ChEBI" id="CHEBI:456215"/>
        <dbReference type="EC" id="6.1.1.20"/>
    </reaction>
</comment>
<dbReference type="InterPro" id="IPR005146">
    <property type="entry name" value="B3/B4_tRNA-bd"/>
</dbReference>
<dbReference type="InterPro" id="IPR002547">
    <property type="entry name" value="tRNA-bd_dom"/>
</dbReference>
<dbReference type="GO" id="GO:0000287">
    <property type="term" value="F:magnesium ion binding"/>
    <property type="evidence" value="ECO:0007669"/>
    <property type="project" value="UniProtKB-UniRule"/>
</dbReference>
<dbReference type="PROSITE" id="PS51483">
    <property type="entry name" value="B5"/>
    <property type="match status" value="1"/>
</dbReference>
<feature type="domain" description="TRNA-binding" evidence="17">
    <location>
        <begin position="40"/>
        <end position="155"/>
    </location>
</feature>
<keyword evidence="11 16" id="KW-0694">RNA-binding</keyword>
<keyword evidence="10 15" id="KW-0460">Magnesium</keyword>
<evidence type="ECO:0000256" key="10">
    <source>
        <dbReference type="ARBA" id="ARBA00022842"/>
    </source>
</evidence>
<keyword evidence="9 15" id="KW-0067">ATP-binding</keyword>
<dbReference type="SUPFAM" id="SSF54991">
    <property type="entry name" value="Anticodon-binding domain of PheRS"/>
    <property type="match status" value="1"/>
</dbReference>
<reference evidence="20 21" key="1">
    <citation type="submission" date="2019-07" db="EMBL/GenBank/DDBJ databases">
        <title>Whole genome shotgun sequence of Cerasibacillus quisquiliarum NBRC 102429.</title>
        <authorList>
            <person name="Hosoyama A."/>
            <person name="Uohara A."/>
            <person name="Ohji S."/>
            <person name="Ichikawa N."/>
        </authorList>
    </citation>
    <scope>NUCLEOTIDE SEQUENCE [LARGE SCALE GENOMIC DNA]</scope>
    <source>
        <strain evidence="20 21">NBRC 102429</strain>
    </source>
</reference>
<dbReference type="InterPro" id="IPR004532">
    <property type="entry name" value="Phe-tRNA-ligase_IIc_bsu_bact"/>
</dbReference>
<dbReference type="GO" id="GO:0009328">
    <property type="term" value="C:phenylalanine-tRNA ligase complex"/>
    <property type="evidence" value="ECO:0007669"/>
    <property type="project" value="TreeGrafter"/>
</dbReference>
<evidence type="ECO:0000256" key="9">
    <source>
        <dbReference type="ARBA" id="ARBA00022840"/>
    </source>
</evidence>
<dbReference type="PANTHER" id="PTHR10947">
    <property type="entry name" value="PHENYLALANYL-TRNA SYNTHETASE BETA CHAIN AND LEUCINE-RICH REPEAT-CONTAINING PROTEIN 47"/>
    <property type="match status" value="1"/>
</dbReference>
<dbReference type="Pfam" id="PF17759">
    <property type="entry name" value="tRNA_synthFbeta"/>
    <property type="match status" value="1"/>
</dbReference>
<dbReference type="RefSeq" id="WP_146937711.1">
    <property type="nucleotide sequence ID" value="NZ_BJXW01000016.1"/>
</dbReference>
<dbReference type="HAMAP" id="MF_00283">
    <property type="entry name" value="Phe_tRNA_synth_beta1"/>
    <property type="match status" value="1"/>
</dbReference>
<evidence type="ECO:0000256" key="8">
    <source>
        <dbReference type="ARBA" id="ARBA00022741"/>
    </source>
</evidence>
<evidence type="ECO:0000256" key="7">
    <source>
        <dbReference type="ARBA" id="ARBA00022723"/>
    </source>
</evidence>
<gene>
    <name evidence="15 20" type="primary">pheT</name>
    <name evidence="20" type="ORF">CQU01_17130</name>
</gene>
<feature type="binding site" evidence="15">
    <location>
        <position position="462"/>
    </location>
    <ligand>
        <name>Mg(2+)</name>
        <dbReference type="ChEBI" id="CHEBI:18420"/>
        <note>shared with alpha subunit</note>
    </ligand>
</feature>
<name>A0A511UXW2_9BACI</name>
<dbReference type="SUPFAM" id="SSF56037">
    <property type="entry name" value="PheT/TilS domain"/>
    <property type="match status" value="1"/>
</dbReference>
<dbReference type="InterPro" id="IPR020825">
    <property type="entry name" value="Phe-tRNA_synthase-like_B3/B4"/>
</dbReference>
<feature type="binding site" evidence="15">
    <location>
        <position position="468"/>
    </location>
    <ligand>
        <name>Mg(2+)</name>
        <dbReference type="ChEBI" id="CHEBI:18420"/>
        <note>shared with alpha subunit</note>
    </ligand>
</feature>
<dbReference type="SUPFAM" id="SSF46955">
    <property type="entry name" value="Putative DNA-binding domain"/>
    <property type="match status" value="1"/>
</dbReference>
<dbReference type="InterPro" id="IPR036690">
    <property type="entry name" value="Fdx_antiC-bd_sf"/>
</dbReference>
<dbReference type="FunFam" id="3.30.56.10:FF:000002">
    <property type="entry name" value="Phenylalanine--tRNA ligase beta subunit"/>
    <property type="match status" value="1"/>
</dbReference>
<keyword evidence="12 15" id="KW-0648">Protein biosynthesis</keyword>
<dbReference type="SUPFAM" id="SSF55681">
    <property type="entry name" value="Class II aaRS and biotin synthetases"/>
    <property type="match status" value="1"/>
</dbReference>
<dbReference type="PROSITE" id="PS50886">
    <property type="entry name" value="TRBD"/>
    <property type="match status" value="1"/>
</dbReference>
<keyword evidence="21" id="KW-1185">Reference proteome</keyword>
<dbReference type="PANTHER" id="PTHR10947:SF0">
    <property type="entry name" value="PHENYLALANINE--TRNA LIGASE BETA SUBUNIT"/>
    <property type="match status" value="1"/>
</dbReference>
<dbReference type="Gene3D" id="3.30.930.10">
    <property type="entry name" value="Bira Bifunctional Protein, Domain 2"/>
    <property type="match status" value="1"/>
</dbReference>
<dbReference type="GO" id="GO:0016740">
    <property type="term" value="F:transferase activity"/>
    <property type="evidence" value="ECO:0007669"/>
    <property type="project" value="UniProtKB-ARBA"/>
</dbReference>
<dbReference type="SMART" id="SM00873">
    <property type="entry name" value="B3_4"/>
    <property type="match status" value="1"/>
</dbReference>
<dbReference type="InterPro" id="IPR012340">
    <property type="entry name" value="NA-bd_OB-fold"/>
</dbReference>
<comment type="caution">
    <text evidence="20">The sequence shown here is derived from an EMBL/GenBank/DDBJ whole genome shotgun (WGS) entry which is preliminary data.</text>
</comment>
<feature type="binding site" evidence="15">
    <location>
        <position position="472"/>
    </location>
    <ligand>
        <name>Mg(2+)</name>
        <dbReference type="ChEBI" id="CHEBI:18420"/>
        <note>shared with alpha subunit</note>
    </ligand>
</feature>
<keyword evidence="7 15" id="KW-0479">Metal-binding</keyword>
<evidence type="ECO:0000313" key="20">
    <source>
        <dbReference type="EMBL" id="GEN31475.1"/>
    </source>
</evidence>
<feature type="binding site" evidence="15">
    <location>
        <position position="471"/>
    </location>
    <ligand>
        <name>Mg(2+)</name>
        <dbReference type="ChEBI" id="CHEBI:18420"/>
        <note>shared with alpha subunit</note>
    </ligand>
</feature>
<accession>A0A511UXW2</accession>
<dbReference type="Pfam" id="PF03147">
    <property type="entry name" value="FDX-ACB"/>
    <property type="match status" value="1"/>
</dbReference>
<dbReference type="Pfam" id="PF03484">
    <property type="entry name" value="B5"/>
    <property type="match status" value="1"/>
</dbReference>
<dbReference type="InterPro" id="IPR005147">
    <property type="entry name" value="tRNA_synthase_B5-dom"/>
</dbReference>
<dbReference type="GO" id="GO:0006432">
    <property type="term" value="P:phenylalanyl-tRNA aminoacylation"/>
    <property type="evidence" value="ECO:0007669"/>
    <property type="project" value="UniProtKB-UniRule"/>
</dbReference>
<keyword evidence="6 15" id="KW-0436">Ligase</keyword>
<comment type="similarity">
    <text evidence="2 15">Belongs to the phenylalanyl-tRNA synthetase beta subunit family. Type 1 subfamily.</text>
</comment>
<evidence type="ECO:0000256" key="5">
    <source>
        <dbReference type="ARBA" id="ARBA00022555"/>
    </source>
</evidence>
<dbReference type="SMART" id="SM00874">
    <property type="entry name" value="B5"/>
    <property type="match status" value="1"/>
</dbReference>
<evidence type="ECO:0000256" key="13">
    <source>
        <dbReference type="ARBA" id="ARBA00023146"/>
    </source>
</evidence>
<dbReference type="CDD" id="cd02796">
    <property type="entry name" value="tRNA_bind_bactPheRS"/>
    <property type="match status" value="1"/>
</dbReference>